<dbReference type="RefSeq" id="WP_135436627.1">
    <property type="nucleotide sequence ID" value="NZ_SRLA01000006.1"/>
</dbReference>
<dbReference type="PROSITE" id="PS51677">
    <property type="entry name" value="NODB"/>
    <property type="match status" value="1"/>
</dbReference>
<dbReference type="PANTHER" id="PTHR34216">
    <property type="match status" value="1"/>
</dbReference>
<dbReference type="Pfam" id="PF01522">
    <property type="entry name" value="Polysacc_deac_1"/>
    <property type="match status" value="1"/>
</dbReference>
<dbReference type="GO" id="GO:0005576">
    <property type="term" value="C:extracellular region"/>
    <property type="evidence" value="ECO:0007669"/>
    <property type="project" value="UniProtKB-SubCell"/>
</dbReference>
<dbReference type="OrthoDB" id="9778320at2"/>
<feature type="domain" description="NodB homology" evidence="3">
    <location>
        <begin position="64"/>
        <end position="274"/>
    </location>
</feature>
<evidence type="ECO:0000313" key="4">
    <source>
        <dbReference type="EMBL" id="TGE04185.1"/>
    </source>
</evidence>
<name>A0A4Z0P2I0_9BACT</name>
<evidence type="ECO:0000259" key="3">
    <source>
        <dbReference type="PROSITE" id="PS51677"/>
    </source>
</evidence>
<comment type="caution">
    <text evidence="4">The sequence shown here is derived from an EMBL/GenBank/DDBJ whole genome shotgun (WGS) entry which is preliminary data.</text>
</comment>
<dbReference type="GO" id="GO:0005975">
    <property type="term" value="P:carbohydrate metabolic process"/>
    <property type="evidence" value="ECO:0007669"/>
    <property type="project" value="InterPro"/>
</dbReference>
<evidence type="ECO:0000313" key="5">
    <source>
        <dbReference type="Proteomes" id="UP000298337"/>
    </source>
</evidence>
<gene>
    <name evidence="4" type="ORF">EU556_23230</name>
</gene>
<evidence type="ECO:0000256" key="2">
    <source>
        <dbReference type="ARBA" id="ARBA00022729"/>
    </source>
</evidence>
<comment type="subcellular location">
    <subcellularLocation>
        <location evidence="1">Secreted</location>
    </subcellularLocation>
</comment>
<dbReference type="Proteomes" id="UP000298337">
    <property type="component" value="Unassembled WGS sequence"/>
</dbReference>
<keyword evidence="2" id="KW-0732">Signal</keyword>
<dbReference type="InterPro" id="IPR011330">
    <property type="entry name" value="Glyco_hydro/deAcase_b/a-brl"/>
</dbReference>
<keyword evidence="5" id="KW-1185">Reference proteome</keyword>
<organism evidence="4 5">
    <name type="scientific">Hymenobacter fodinae</name>
    <dbReference type="NCBI Taxonomy" id="2510796"/>
    <lineage>
        <taxon>Bacteria</taxon>
        <taxon>Pseudomonadati</taxon>
        <taxon>Bacteroidota</taxon>
        <taxon>Cytophagia</taxon>
        <taxon>Cytophagales</taxon>
        <taxon>Hymenobacteraceae</taxon>
        <taxon>Hymenobacter</taxon>
    </lineage>
</organism>
<dbReference type="EMBL" id="SRLA01000006">
    <property type="protein sequence ID" value="TGE04185.1"/>
    <property type="molecule type" value="Genomic_DNA"/>
</dbReference>
<protein>
    <submittedName>
        <fullName evidence="4">Polysaccharide deacetylase family protein</fullName>
    </submittedName>
</protein>
<dbReference type="AlphaFoldDB" id="A0A4Z0P2I0"/>
<reference evidence="4 5" key="1">
    <citation type="submission" date="2019-04" db="EMBL/GenBank/DDBJ databases">
        <authorList>
            <person name="Feng G."/>
            <person name="Zhang J."/>
            <person name="Zhu H."/>
        </authorList>
    </citation>
    <scope>NUCLEOTIDE SEQUENCE [LARGE SCALE GENOMIC DNA]</scope>
    <source>
        <strain evidence="4 5">92R-1</strain>
    </source>
</reference>
<evidence type="ECO:0000256" key="1">
    <source>
        <dbReference type="ARBA" id="ARBA00004613"/>
    </source>
</evidence>
<dbReference type="InterPro" id="IPR051398">
    <property type="entry name" value="Polysacch_Deacetylase"/>
</dbReference>
<dbReference type="CDD" id="cd10918">
    <property type="entry name" value="CE4_NodB_like_5s_6s"/>
    <property type="match status" value="1"/>
</dbReference>
<dbReference type="InterPro" id="IPR002509">
    <property type="entry name" value="NODB_dom"/>
</dbReference>
<dbReference type="PANTHER" id="PTHR34216:SF3">
    <property type="entry name" value="POLY-BETA-1,6-N-ACETYL-D-GLUCOSAMINE N-DEACETYLASE"/>
    <property type="match status" value="1"/>
</dbReference>
<dbReference type="GO" id="GO:0016810">
    <property type="term" value="F:hydrolase activity, acting on carbon-nitrogen (but not peptide) bonds"/>
    <property type="evidence" value="ECO:0007669"/>
    <property type="project" value="InterPro"/>
</dbReference>
<proteinExistence type="predicted"/>
<dbReference type="Gene3D" id="3.20.20.370">
    <property type="entry name" value="Glycoside hydrolase/deacetylase"/>
    <property type="match status" value="1"/>
</dbReference>
<sequence length="274" mass="30574">MSTGIPVLMYHALVAVPEPYMAPVHVAGEAFVQQMAWLAAEGYQAITLLELQQAVLLRRPLPEKAVALTFDDGYLSLIEQALPVLKPLGFMATLFLTTGAVGCPSYEQLPNFGASAPRHDRPLTWEEVRELQRAGWAIEAHSCAHLNHAQLSDLELEQEIVGSKSQIEYQVGTPVQFYAFPYGKYRAAALRSIQEVGYVAGFSVHPGLVRPGQDLRRLPRLEITAHTGLEEFQRKVTTGYGSTTEQYRSKARNLLFQSPRVKDFLQKGFTKYIN</sequence>
<dbReference type="SUPFAM" id="SSF88713">
    <property type="entry name" value="Glycoside hydrolase/deacetylase"/>
    <property type="match status" value="1"/>
</dbReference>
<accession>A0A4Z0P2I0</accession>